<proteinExistence type="inferred from homology"/>
<organism evidence="4 5">
    <name type="scientific">Aquamicrobium zhengzhouense</name>
    <dbReference type="NCBI Taxonomy" id="2781738"/>
    <lineage>
        <taxon>Bacteria</taxon>
        <taxon>Pseudomonadati</taxon>
        <taxon>Pseudomonadota</taxon>
        <taxon>Alphaproteobacteria</taxon>
        <taxon>Hyphomicrobiales</taxon>
        <taxon>Phyllobacteriaceae</taxon>
        <taxon>Aquamicrobium</taxon>
    </lineage>
</organism>
<evidence type="ECO:0000313" key="5">
    <source>
        <dbReference type="Proteomes" id="UP000601789"/>
    </source>
</evidence>
<dbReference type="NCBIfam" id="TIGR03431">
    <property type="entry name" value="PhnD"/>
    <property type="match status" value="1"/>
</dbReference>
<dbReference type="NCBIfam" id="TIGR01098">
    <property type="entry name" value="3A0109s03R"/>
    <property type="match status" value="1"/>
</dbReference>
<comment type="caution">
    <text evidence="4">The sequence shown here is derived from an EMBL/GenBank/DDBJ whole genome shotgun (WGS) entry which is preliminary data.</text>
</comment>
<accession>A0ABS0SFY0</accession>
<dbReference type="CDD" id="cd01071">
    <property type="entry name" value="PBP2_PhnD_like"/>
    <property type="match status" value="1"/>
</dbReference>
<dbReference type="PANTHER" id="PTHR35841:SF1">
    <property type="entry name" value="PHOSPHONATES-BINDING PERIPLASMIC PROTEIN"/>
    <property type="match status" value="1"/>
</dbReference>
<comment type="similarity">
    <text evidence="1">Belongs to the phosphate/phosphite/phosphonate binding protein family.</text>
</comment>
<name>A0ABS0SFY0_9HYPH</name>
<dbReference type="RefSeq" id="WP_198476760.1">
    <property type="nucleotide sequence ID" value="NZ_JADGMQ010000007.1"/>
</dbReference>
<dbReference type="Proteomes" id="UP000601789">
    <property type="component" value="Unassembled WGS sequence"/>
</dbReference>
<gene>
    <name evidence="4" type="primary">phnD</name>
    <name evidence="4" type="ORF">IOD40_11950</name>
</gene>
<dbReference type="EMBL" id="JADGMQ010000007">
    <property type="protein sequence ID" value="MBI1621377.1"/>
    <property type="molecule type" value="Genomic_DNA"/>
</dbReference>
<protein>
    <submittedName>
        <fullName evidence="4">Phosphonate ABC transporter substrate-binding protein</fullName>
    </submittedName>
</protein>
<evidence type="ECO:0000256" key="2">
    <source>
        <dbReference type="ARBA" id="ARBA00022729"/>
    </source>
</evidence>
<keyword evidence="5" id="KW-1185">Reference proteome</keyword>
<dbReference type="Pfam" id="PF12974">
    <property type="entry name" value="Phosphonate-bd"/>
    <property type="match status" value="1"/>
</dbReference>
<dbReference type="Gene3D" id="3.40.190.10">
    <property type="entry name" value="Periplasmic binding protein-like II"/>
    <property type="match status" value="2"/>
</dbReference>
<feature type="signal peptide" evidence="3">
    <location>
        <begin position="1"/>
        <end position="25"/>
    </location>
</feature>
<dbReference type="InterPro" id="IPR005770">
    <property type="entry name" value="PhnD"/>
</dbReference>
<dbReference type="InterPro" id="IPR017797">
    <property type="entry name" value="Phosphnate-bd"/>
</dbReference>
<evidence type="ECO:0000256" key="3">
    <source>
        <dbReference type="SAM" id="SignalP"/>
    </source>
</evidence>
<keyword evidence="2 3" id="KW-0732">Signal</keyword>
<feature type="chain" id="PRO_5046896662" evidence="3">
    <location>
        <begin position="26"/>
        <end position="309"/>
    </location>
</feature>
<dbReference type="SUPFAM" id="SSF53850">
    <property type="entry name" value="Periplasmic binding protein-like II"/>
    <property type="match status" value="1"/>
</dbReference>
<evidence type="ECO:0000256" key="1">
    <source>
        <dbReference type="ARBA" id="ARBA00007162"/>
    </source>
</evidence>
<sequence>MFTRFVNSAAAAAIAVSAFASPALANDWKAELPVFRVGLLGGENEADRLRKNDCMVQQLGEKLGVKVELFPASDYAGVMQGLLAGQLDAAQLGASGYAGIYLQDPEAVEPIFVALENDGSDGYYAMMYARADAGIENLEGMKDKSLAFADPNSTSGYLVPKAELEMQGINPDEYFSSTGFGGGHEQAVVAVLNGQYDAGVTWTSGVGEVKDGYSRGALNSMVGKGLLNMDDLRIIWKSNLIPNGPWVVRKALPAEPKQIAIDWMEALYETDYECYVNVSQGEGKGFKRVEHAFFDNIVEMRKRELEGSR</sequence>
<reference evidence="4 5" key="1">
    <citation type="submission" date="2020-10" db="EMBL/GenBank/DDBJ databases">
        <title>Aquamicrobium zhengzhouensis sp. nov., a exopolysaccharide producing bacterium isolated from farmland soil.</title>
        <authorList>
            <person name="Wang X."/>
        </authorList>
    </citation>
    <scope>NUCLEOTIDE SEQUENCE [LARGE SCALE GENOMIC DNA]</scope>
    <source>
        <strain evidence="5">cd-1</strain>
    </source>
</reference>
<evidence type="ECO:0000313" key="4">
    <source>
        <dbReference type="EMBL" id="MBI1621377.1"/>
    </source>
</evidence>
<dbReference type="PANTHER" id="PTHR35841">
    <property type="entry name" value="PHOSPHONATES-BINDING PERIPLASMIC PROTEIN"/>
    <property type="match status" value="1"/>
</dbReference>